<dbReference type="SUPFAM" id="SSF143456">
    <property type="entry name" value="VC0467-like"/>
    <property type="match status" value="1"/>
</dbReference>
<dbReference type="STRING" id="1313304.CALK_2196"/>
<name>U7D779_9BACT</name>
<evidence type="ECO:0000313" key="2">
    <source>
        <dbReference type="Proteomes" id="UP000017148"/>
    </source>
</evidence>
<dbReference type="InterPro" id="IPR003774">
    <property type="entry name" value="AlgH-like"/>
</dbReference>
<dbReference type="AlphaFoldDB" id="U7D779"/>
<reference evidence="1 2" key="1">
    <citation type="journal article" date="2013" name="Environ. Microbiol.">
        <title>Genome analysis of Chitinivibrio alkaliphilus gen. nov., sp. nov., a novel extremely haloalkaliphilic anaerobic chitinolytic bacterium from the candidate phylum Termite Group 3.</title>
        <authorList>
            <person name="Sorokin D.Y."/>
            <person name="Gumerov V.M."/>
            <person name="Rakitin A.L."/>
            <person name="Beletsky A.V."/>
            <person name="Damste J.S."/>
            <person name="Muyzer G."/>
            <person name="Mardanov A.V."/>
            <person name="Ravin N.V."/>
        </authorList>
    </citation>
    <scope>NUCLEOTIDE SEQUENCE [LARGE SCALE GENOMIC DNA]</scope>
    <source>
        <strain evidence="1 2">ACht1</strain>
    </source>
</reference>
<dbReference type="PANTHER" id="PTHR31984:SF17">
    <property type="entry name" value="TRANSCRIPTIONAL REGULATOR"/>
    <property type="match status" value="1"/>
</dbReference>
<dbReference type="Gene3D" id="3.40.1740.10">
    <property type="entry name" value="VC0467-like"/>
    <property type="match status" value="1"/>
</dbReference>
<dbReference type="EMBL" id="ASJR01000025">
    <property type="protein sequence ID" value="ERP30947.1"/>
    <property type="molecule type" value="Genomic_DNA"/>
</dbReference>
<dbReference type="RefSeq" id="WP_022637572.1">
    <property type="nucleotide sequence ID" value="NZ_ASJR01000025.1"/>
</dbReference>
<dbReference type="Proteomes" id="UP000017148">
    <property type="component" value="Unassembled WGS sequence"/>
</dbReference>
<accession>U7D779</accession>
<gene>
    <name evidence="1" type="ORF">CALK_2196</name>
</gene>
<dbReference type="PANTHER" id="PTHR31984">
    <property type="entry name" value="TRANSPORTER, PUTATIVE (DUF179)-RELATED"/>
    <property type="match status" value="1"/>
</dbReference>
<proteinExistence type="predicted"/>
<dbReference type="eggNOG" id="COG1678">
    <property type="taxonomic scope" value="Bacteria"/>
</dbReference>
<dbReference type="OrthoDB" id="9807486at2"/>
<protein>
    <submittedName>
        <fullName evidence="1">Uncharacterized protein</fullName>
    </submittedName>
</protein>
<comment type="caution">
    <text evidence="1">The sequence shown here is derived from an EMBL/GenBank/DDBJ whole genome shotgun (WGS) entry which is preliminary data.</text>
</comment>
<evidence type="ECO:0000313" key="1">
    <source>
        <dbReference type="EMBL" id="ERP30947.1"/>
    </source>
</evidence>
<sequence length="194" mass="21751">MKVDVQKGSVLFASKALQGSYFQDALILLIEHNEDGTFGLIINRSARIPVREIFSPVPQVSQTTRIFQLGGPVGEEELHILTLTEYLPQEEEQRYRRQAAHEGEDHVCGYPFSPGVLLGGIDTSLEGLIASGSSYCKLFLGYTGWSSGQLVREIAEGSWEVFSTLDLGTFLYDVTADEYVLREQIYELLTFYKK</sequence>
<organism evidence="1 2">
    <name type="scientific">Chitinivibrio alkaliphilus ACht1</name>
    <dbReference type="NCBI Taxonomy" id="1313304"/>
    <lineage>
        <taxon>Bacteria</taxon>
        <taxon>Pseudomonadati</taxon>
        <taxon>Fibrobacterota</taxon>
        <taxon>Chitinivibrionia</taxon>
        <taxon>Chitinivibrionales</taxon>
        <taxon>Chitinivibrionaceae</taxon>
        <taxon>Chitinivibrio</taxon>
    </lineage>
</organism>
<keyword evidence="2" id="KW-1185">Reference proteome</keyword>
<dbReference type="Pfam" id="PF02622">
    <property type="entry name" value="DUF179"/>
    <property type="match status" value="1"/>
</dbReference>